<feature type="compositionally biased region" description="Low complexity" evidence="1">
    <location>
        <begin position="11"/>
        <end position="26"/>
    </location>
</feature>
<reference evidence="2" key="1">
    <citation type="journal article" date="2014" name="Genome Announc.">
        <title>De novo whole-genome sequence and genome annotation of Lichtheimia ramosa.</title>
        <authorList>
            <person name="Linde J."/>
            <person name="Schwartze V."/>
            <person name="Binder U."/>
            <person name="Lass-Florl C."/>
            <person name="Voigt K."/>
            <person name="Horn F."/>
        </authorList>
    </citation>
    <scope>NUCLEOTIDE SEQUENCE</scope>
    <source>
        <strain evidence="2">JMRC FSU:6197</strain>
    </source>
</reference>
<protein>
    <submittedName>
        <fullName evidence="2">Uncharacterized protein</fullName>
    </submittedName>
</protein>
<feature type="compositionally biased region" description="Polar residues" evidence="1">
    <location>
        <begin position="28"/>
        <end position="39"/>
    </location>
</feature>
<organism evidence="2">
    <name type="scientific">Lichtheimia ramosa</name>
    <dbReference type="NCBI Taxonomy" id="688394"/>
    <lineage>
        <taxon>Eukaryota</taxon>
        <taxon>Fungi</taxon>
        <taxon>Fungi incertae sedis</taxon>
        <taxon>Mucoromycota</taxon>
        <taxon>Mucoromycotina</taxon>
        <taxon>Mucoromycetes</taxon>
        <taxon>Mucorales</taxon>
        <taxon>Lichtheimiaceae</taxon>
        <taxon>Lichtheimia</taxon>
    </lineage>
</organism>
<sequence length="306" mass="33873">MTSGLPTPMVSSISQSSQDKSSTKLSFITGQSTSSNTAVPTIDAIDKDDSTSIDDESTMITSPHVQIDRFAQLVATHWQYDHLEAIKTSSYDNIAKQMREHVEIMIQPSSSAIESSEDDNDITTTATPMPDDAMDVDILKAQIFGAIQAHIGGDLPLAWDELGDQLSQPAIESYVRSLVLKHCPQTEDHVDHTCLEEHGEQILSNLDDYVAKNVADIFGTLNRVFVPDLLTHTEKDLRQVLDYFNTAFFHQSDDQDQDGMQLTLRVLPWKHAGQNKMAAFFSSSSHADASDHHSHSINQYADLAIV</sequence>
<gene>
    <name evidence="2" type="ORF">LRAMOSA01615</name>
</gene>
<dbReference type="OrthoDB" id="2263825at2759"/>
<accession>A0A077WIQ3</accession>
<evidence type="ECO:0000313" key="2">
    <source>
        <dbReference type="EMBL" id="CDS07666.1"/>
    </source>
</evidence>
<feature type="region of interest" description="Disordered" evidence="1">
    <location>
        <begin position="1"/>
        <end position="39"/>
    </location>
</feature>
<evidence type="ECO:0000256" key="1">
    <source>
        <dbReference type="SAM" id="MobiDB-lite"/>
    </source>
</evidence>
<name>A0A077WIQ3_9FUNG</name>
<proteinExistence type="predicted"/>
<dbReference type="EMBL" id="LK023324">
    <property type="protein sequence ID" value="CDS07666.1"/>
    <property type="molecule type" value="Genomic_DNA"/>
</dbReference>
<dbReference type="AlphaFoldDB" id="A0A077WIQ3"/>